<dbReference type="SMART" id="SM01110">
    <property type="entry name" value="Cutinase"/>
    <property type="match status" value="1"/>
</dbReference>
<accession>A0A6A6UPB1</accession>
<dbReference type="Pfam" id="PF01083">
    <property type="entry name" value="Cutinase"/>
    <property type="match status" value="1"/>
</dbReference>
<dbReference type="EC" id="3.1.1.74" evidence="3"/>
<sequence length="204" mass="20999">MKFAAVASLASVVAAAPAMLESRQGCTYGFVFARGSTEPSPMGILIGPALQSALARKLPGLKTYPVKYAASITTNISIQRTDAASIAIGKQTFEQAAGCKTILAGGYSQGAAVMHNVVSKSLSAELKGKVAGVALFGDTRNSQDKGHIPNFPNERSKVWCNPSDGVCGGQLLVNVGHLTYSNSQINEAATWLAGRAKAGGGAVE</sequence>
<organism evidence="13 14">
    <name type="scientific">Microthyrium microscopicum</name>
    <dbReference type="NCBI Taxonomy" id="703497"/>
    <lineage>
        <taxon>Eukaryota</taxon>
        <taxon>Fungi</taxon>
        <taxon>Dikarya</taxon>
        <taxon>Ascomycota</taxon>
        <taxon>Pezizomycotina</taxon>
        <taxon>Dothideomycetes</taxon>
        <taxon>Dothideomycetes incertae sedis</taxon>
        <taxon>Microthyriales</taxon>
        <taxon>Microthyriaceae</taxon>
        <taxon>Microthyrium</taxon>
    </lineage>
</organism>
<gene>
    <name evidence="13" type="ORF">BT63DRAFT_435282</name>
</gene>
<keyword evidence="4" id="KW-0719">Serine esterase</keyword>
<keyword evidence="5" id="KW-0964">Secreted</keyword>
<evidence type="ECO:0000256" key="5">
    <source>
        <dbReference type="ARBA" id="ARBA00022525"/>
    </source>
</evidence>
<comment type="catalytic activity">
    <reaction evidence="9">
        <text>cutin + H2O = cutin monomers.</text>
        <dbReference type="EC" id="3.1.1.74"/>
    </reaction>
</comment>
<dbReference type="SUPFAM" id="SSF53474">
    <property type="entry name" value="alpha/beta-Hydrolases"/>
    <property type="match status" value="1"/>
</dbReference>
<feature type="disulfide bond" evidence="11">
    <location>
        <begin position="160"/>
        <end position="167"/>
    </location>
</feature>
<dbReference type="GO" id="GO:0005576">
    <property type="term" value="C:extracellular region"/>
    <property type="evidence" value="ECO:0007669"/>
    <property type="project" value="UniProtKB-SubCell"/>
</dbReference>
<dbReference type="InterPro" id="IPR011150">
    <property type="entry name" value="Cutinase_monf"/>
</dbReference>
<protein>
    <recommendedName>
        <fullName evidence="3">cutinase</fullName>
        <ecNumber evidence="3">3.1.1.74</ecNumber>
    </recommendedName>
</protein>
<dbReference type="PANTHER" id="PTHR48250:SF3">
    <property type="entry name" value="CUTINASE 1-RELATED"/>
    <property type="match status" value="1"/>
</dbReference>
<keyword evidence="8 11" id="KW-1015">Disulfide bond</keyword>
<dbReference type="PANTHER" id="PTHR48250">
    <property type="entry name" value="CUTINASE 2-RELATED"/>
    <property type="match status" value="1"/>
</dbReference>
<evidence type="ECO:0000256" key="9">
    <source>
        <dbReference type="ARBA" id="ARBA00034045"/>
    </source>
</evidence>
<name>A0A6A6UPB1_9PEZI</name>
<keyword evidence="6 12" id="KW-0732">Signal</keyword>
<evidence type="ECO:0000256" key="10">
    <source>
        <dbReference type="PIRSR" id="PIRSR611150-1"/>
    </source>
</evidence>
<dbReference type="Proteomes" id="UP000799302">
    <property type="component" value="Unassembled WGS sequence"/>
</dbReference>
<comment type="subcellular location">
    <subcellularLocation>
        <location evidence="1">Secreted</location>
    </subcellularLocation>
</comment>
<dbReference type="PRINTS" id="PR00129">
    <property type="entry name" value="CUTINASE"/>
</dbReference>
<dbReference type="EMBL" id="MU004230">
    <property type="protein sequence ID" value="KAF2674119.1"/>
    <property type="molecule type" value="Genomic_DNA"/>
</dbReference>
<evidence type="ECO:0000256" key="11">
    <source>
        <dbReference type="PIRSR" id="PIRSR611150-2"/>
    </source>
</evidence>
<dbReference type="GO" id="GO:0050525">
    <property type="term" value="F:cutinase activity"/>
    <property type="evidence" value="ECO:0007669"/>
    <property type="project" value="UniProtKB-EC"/>
</dbReference>
<feature type="active site" evidence="10">
    <location>
        <position position="164"/>
    </location>
</feature>
<feature type="active site" description="Nucleophile" evidence="10">
    <location>
        <position position="108"/>
    </location>
</feature>
<feature type="chain" id="PRO_5025694006" description="cutinase" evidence="12">
    <location>
        <begin position="16"/>
        <end position="204"/>
    </location>
</feature>
<evidence type="ECO:0000256" key="1">
    <source>
        <dbReference type="ARBA" id="ARBA00004613"/>
    </source>
</evidence>
<evidence type="ECO:0000313" key="14">
    <source>
        <dbReference type="Proteomes" id="UP000799302"/>
    </source>
</evidence>
<dbReference type="GO" id="GO:0016052">
    <property type="term" value="P:carbohydrate catabolic process"/>
    <property type="evidence" value="ECO:0007669"/>
    <property type="project" value="TreeGrafter"/>
</dbReference>
<dbReference type="InterPro" id="IPR000675">
    <property type="entry name" value="Cutinase/axe"/>
</dbReference>
<dbReference type="Gene3D" id="3.40.50.1820">
    <property type="entry name" value="alpha/beta hydrolase"/>
    <property type="match status" value="1"/>
</dbReference>
<keyword evidence="14" id="KW-1185">Reference proteome</keyword>
<evidence type="ECO:0000256" key="6">
    <source>
        <dbReference type="ARBA" id="ARBA00022729"/>
    </source>
</evidence>
<dbReference type="AlphaFoldDB" id="A0A6A6UPB1"/>
<proteinExistence type="inferred from homology"/>
<dbReference type="InterPro" id="IPR029058">
    <property type="entry name" value="AB_hydrolase_fold"/>
</dbReference>
<feature type="active site" description="Proton donor/acceptor" evidence="10">
    <location>
        <position position="177"/>
    </location>
</feature>
<evidence type="ECO:0000256" key="7">
    <source>
        <dbReference type="ARBA" id="ARBA00022801"/>
    </source>
</evidence>
<keyword evidence="7" id="KW-0378">Hydrolase</keyword>
<evidence type="ECO:0000313" key="13">
    <source>
        <dbReference type="EMBL" id="KAF2674119.1"/>
    </source>
</evidence>
<evidence type="ECO:0000256" key="8">
    <source>
        <dbReference type="ARBA" id="ARBA00023157"/>
    </source>
</evidence>
<evidence type="ECO:0000256" key="3">
    <source>
        <dbReference type="ARBA" id="ARBA00013095"/>
    </source>
</evidence>
<reference evidence="13" key="1">
    <citation type="journal article" date="2020" name="Stud. Mycol.">
        <title>101 Dothideomycetes genomes: a test case for predicting lifestyles and emergence of pathogens.</title>
        <authorList>
            <person name="Haridas S."/>
            <person name="Albert R."/>
            <person name="Binder M."/>
            <person name="Bloem J."/>
            <person name="Labutti K."/>
            <person name="Salamov A."/>
            <person name="Andreopoulos B."/>
            <person name="Baker S."/>
            <person name="Barry K."/>
            <person name="Bills G."/>
            <person name="Bluhm B."/>
            <person name="Cannon C."/>
            <person name="Castanera R."/>
            <person name="Culley D."/>
            <person name="Daum C."/>
            <person name="Ezra D."/>
            <person name="Gonzalez J."/>
            <person name="Henrissat B."/>
            <person name="Kuo A."/>
            <person name="Liang C."/>
            <person name="Lipzen A."/>
            <person name="Lutzoni F."/>
            <person name="Magnuson J."/>
            <person name="Mondo S."/>
            <person name="Nolan M."/>
            <person name="Ohm R."/>
            <person name="Pangilinan J."/>
            <person name="Park H.-J."/>
            <person name="Ramirez L."/>
            <person name="Alfaro M."/>
            <person name="Sun H."/>
            <person name="Tritt A."/>
            <person name="Yoshinaga Y."/>
            <person name="Zwiers L.-H."/>
            <person name="Turgeon B."/>
            <person name="Goodwin S."/>
            <person name="Spatafora J."/>
            <person name="Crous P."/>
            <person name="Grigoriev I."/>
        </authorList>
    </citation>
    <scope>NUCLEOTIDE SEQUENCE</scope>
    <source>
        <strain evidence="13">CBS 115976</strain>
    </source>
</reference>
<evidence type="ECO:0000256" key="4">
    <source>
        <dbReference type="ARBA" id="ARBA00022487"/>
    </source>
</evidence>
<feature type="signal peptide" evidence="12">
    <location>
        <begin position="1"/>
        <end position="15"/>
    </location>
</feature>
<dbReference type="OrthoDB" id="3225429at2759"/>
<evidence type="ECO:0000256" key="12">
    <source>
        <dbReference type="SAM" id="SignalP"/>
    </source>
</evidence>
<comment type="similarity">
    <text evidence="2">Belongs to the cutinase family.</text>
</comment>
<evidence type="ECO:0000256" key="2">
    <source>
        <dbReference type="ARBA" id="ARBA00007534"/>
    </source>
</evidence>